<dbReference type="AlphaFoldDB" id="A0A5K1VHM0"/>
<dbReference type="VEuPathDB" id="AmoebaDB:EHI8A_134220"/>
<dbReference type="VEuPathDB" id="AmoebaDB:KM1_219860"/>
<comment type="caution">
    <text evidence="1">The sequence shown here is derived from an EMBL/GenBank/DDBJ whole genome shotgun (WGS) entry which is preliminary data.</text>
</comment>
<dbReference type="VEuPathDB" id="AmoebaDB:EHI7A_120010"/>
<evidence type="ECO:0008006" key="3">
    <source>
        <dbReference type="Google" id="ProtNLM"/>
    </source>
</evidence>
<dbReference type="OMA" id="KFHSTRI"/>
<organism evidence="1 2">
    <name type="scientific">Entamoeba histolytica</name>
    <dbReference type="NCBI Taxonomy" id="5759"/>
    <lineage>
        <taxon>Eukaryota</taxon>
        <taxon>Amoebozoa</taxon>
        <taxon>Evosea</taxon>
        <taxon>Archamoebae</taxon>
        <taxon>Mastigamoebida</taxon>
        <taxon>Entamoebidae</taxon>
        <taxon>Entamoeba</taxon>
    </lineage>
</organism>
<dbReference type="InterPro" id="IPR032675">
    <property type="entry name" value="LRR_dom_sf"/>
</dbReference>
<dbReference type="VEuPathDB" id="AmoebaDB:EHI5A_156320"/>
<gene>
    <name evidence="1" type="ORF">CL6EHI_188040</name>
</gene>
<dbReference type="Gene3D" id="3.80.10.10">
    <property type="entry name" value="Ribonuclease Inhibitor"/>
    <property type="match status" value="1"/>
</dbReference>
<dbReference type="Proteomes" id="UP000078387">
    <property type="component" value="Unassembled WGS sequence"/>
</dbReference>
<evidence type="ECO:0000313" key="1">
    <source>
        <dbReference type="EMBL" id="GAT94953.1"/>
    </source>
</evidence>
<sequence length="513" mass="59516">MNLFRKKPLFPQNSTNNYSILSTSKKHFERSDYNCSNKKTTLPFEVIVRYLKTIQDAINLTMVSKNCFTSFSYVKKNPFYSGPFDSLTQKEEIINKEITLFPNIETLRCDIETIKKLDLSLLKNLSTIELVGKLIYAPLNIIHKIQQRICEFGFYIDENLTFDLESMNFLQKLHVDINNNSEMIYFIKFMNNIIQTIQRLPYFKKLFIECNGDDLLRLQEVLQKFHSTRVSCVLLIHNLKETHLTNVLELLNKKNITFGVFENELTSSLSSYDFKLLFLDHYTLSLPDSLLFSNQLHKISLSHFLPHLDIFGYKIEVTPIHSIVDLKNVICLQEFRLVNSMFSKPVSFLFPTSLTRLEITTSFNFSLPNLLEIPLKEFCVSSCNSIKEFYIPPLAKVVEVSHCDSVCSFPNLHEVPLESLLCIECNKISTLTIGTTLKSLSLYWCSNLSSLNLKSGLEQLDIFYNKKLKSIDLPITLTSFHINFCEQLTQLNHFEALEPIAPIELKYKFKNKK</sequence>
<name>A0A5K1VHM0_ENTHI</name>
<accession>A0A5K1VHM0</accession>
<evidence type="ECO:0000313" key="2">
    <source>
        <dbReference type="Proteomes" id="UP000078387"/>
    </source>
</evidence>
<dbReference type="VEuPathDB" id="AmoebaDB:EHI_188040"/>
<protein>
    <recommendedName>
        <fullName evidence="3">Leucine-rich repeat containing protein</fullName>
    </recommendedName>
</protein>
<proteinExistence type="predicted"/>
<reference evidence="1 2" key="1">
    <citation type="submission" date="2016-05" db="EMBL/GenBank/DDBJ databases">
        <title>First whole genome sequencing of Entamoeba histolytica HM1:IMSS-clone-6.</title>
        <authorList>
            <person name="Mukherjee Avik.K."/>
            <person name="Izumyama S."/>
            <person name="Nakada-Tsukui K."/>
            <person name="Nozaki T."/>
        </authorList>
    </citation>
    <scope>NUCLEOTIDE SEQUENCE [LARGE SCALE GENOMIC DNA]</scope>
    <source>
        <strain evidence="1 2">HM1:IMSS clone 6</strain>
    </source>
</reference>
<dbReference type="EMBL" id="BDEQ01000001">
    <property type="protein sequence ID" value="GAT94953.1"/>
    <property type="molecule type" value="Genomic_DNA"/>
</dbReference>